<comment type="caution">
    <text evidence="4">The sequence shown here is derived from an EMBL/GenBank/DDBJ whole genome shotgun (WGS) entry which is preliminary data.</text>
</comment>
<evidence type="ECO:0000256" key="3">
    <source>
        <dbReference type="PROSITE-ProRule" id="PRU00679"/>
    </source>
</evidence>
<dbReference type="Gene3D" id="3.20.20.140">
    <property type="entry name" value="Metal-dependent hydrolases"/>
    <property type="match status" value="1"/>
</dbReference>
<dbReference type="RefSeq" id="WP_187582667.1">
    <property type="nucleotide sequence ID" value="NZ_JACLHY010000004.1"/>
</dbReference>
<dbReference type="PROSITE" id="PS51347">
    <property type="entry name" value="PHOSPHOTRIESTERASE_2"/>
    <property type="match status" value="1"/>
</dbReference>
<dbReference type="PANTHER" id="PTHR10819:SF3">
    <property type="entry name" value="PHOSPHOTRIESTERASE-RELATED PROTEIN"/>
    <property type="match status" value="1"/>
</dbReference>
<gene>
    <name evidence="4" type="ORF">H4O18_06635</name>
</gene>
<dbReference type="PANTHER" id="PTHR10819">
    <property type="entry name" value="PHOSPHOTRIESTERASE-RELATED"/>
    <property type="match status" value="1"/>
</dbReference>
<organism evidence="4 5">
    <name type="scientific">Arenibacter arenosicollis</name>
    <dbReference type="NCBI Taxonomy" id="2762274"/>
    <lineage>
        <taxon>Bacteria</taxon>
        <taxon>Pseudomonadati</taxon>
        <taxon>Bacteroidota</taxon>
        <taxon>Flavobacteriia</taxon>
        <taxon>Flavobacteriales</taxon>
        <taxon>Flavobacteriaceae</taxon>
        <taxon>Arenibacter</taxon>
    </lineage>
</organism>
<accession>A0ABR7QKJ1</accession>
<evidence type="ECO:0000256" key="1">
    <source>
        <dbReference type="ARBA" id="ARBA00022723"/>
    </source>
</evidence>
<name>A0ABR7QKJ1_9FLAO</name>
<evidence type="ECO:0000313" key="5">
    <source>
        <dbReference type="Proteomes" id="UP000618952"/>
    </source>
</evidence>
<reference evidence="4 5" key="1">
    <citation type="submission" date="2020-08" db="EMBL/GenBank/DDBJ databases">
        <title>Arenibacter gaetbuli sp. nov., isolated from a sand dune.</title>
        <authorList>
            <person name="Park S."/>
            <person name="Yoon J.-H."/>
        </authorList>
    </citation>
    <scope>NUCLEOTIDE SEQUENCE [LARGE SCALE GENOMIC DNA]</scope>
    <source>
        <strain evidence="4 5">BSSL-BM3</strain>
    </source>
</reference>
<dbReference type="Proteomes" id="UP000618952">
    <property type="component" value="Unassembled WGS sequence"/>
</dbReference>
<sequence length="319" mass="36422">MSQEFFRTVLGDKPTSEMGLTYSHEHIIIEDSYVTAAHPEFLLNDIDKISEELINFYKVGGRTVVDTMPANCGRNIIKSVEVSRLSGVNIIVPTGIHLEIYYPENHWRYNYTEDQLSELFIADIEGGIDQFDYSGPYVQRTNHKAGLIKLATGNDPIDKHQEKIFRAVVNAHLETGAPILTHTNFGKQALEQAKLFKKLGANLEHVVLSHVDRAKEINHNKAVLDMGVRVEYDSAFRWKDSEPNYTHKLLEHLLHLYPDQITLGMDMAKNAYWKSYGGGPGLNYLLENIPQFLKSKGLEAHYKKLFFDNPKRLYAFSKP</sequence>
<dbReference type="EMBL" id="JACLHY010000004">
    <property type="protein sequence ID" value="MBC8767664.1"/>
    <property type="molecule type" value="Genomic_DNA"/>
</dbReference>
<dbReference type="Pfam" id="PF02126">
    <property type="entry name" value="PTE"/>
    <property type="match status" value="1"/>
</dbReference>
<evidence type="ECO:0000256" key="2">
    <source>
        <dbReference type="ARBA" id="ARBA00022801"/>
    </source>
</evidence>
<dbReference type="InterPro" id="IPR032466">
    <property type="entry name" value="Metal_Hydrolase"/>
</dbReference>
<protein>
    <submittedName>
        <fullName evidence="4">Aryldialkylphosphatase</fullName>
    </submittedName>
</protein>
<keyword evidence="5" id="KW-1185">Reference proteome</keyword>
<feature type="modified residue" description="N6-carboxylysine" evidence="3">
    <location>
        <position position="149"/>
    </location>
</feature>
<dbReference type="PIRSF" id="PIRSF016839">
    <property type="entry name" value="PhP"/>
    <property type="match status" value="1"/>
</dbReference>
<proteinExistence type="inferred from homology"/>
<dbReference type="SUPFAM" id="SSF51556">
    <property type="entry name" value="Metallo-dependent hydrolases"/>
    <property type="match status" value="1"/>
</dbReference>
<comment type="similarity">
    <text evidence="3">Belongs to the metallo-dependent hydrolases superfamily. Phosphotriesterase family.</text>
</comment>
<dbReference type="InterPro" id="IPR001559">
    <property type="entry name" value="Phosphotriesterase"/>
</dbReference>
<evidence type="ECO:0000313" key="4">
    <source>
        <dbReference type="EMBL" id="MBC8767664.1"/>
    </source>
</evidence>
<keyword evidence="1" id="KW-0479">Metal-binding</keyword>
<keyword evidence="2" id="KW-0378">Hydrolase</keyword>